<keyword evidence="5" id="KW-1185">Reference proteome</keyword>
<dbReference type="EMBL" id="CM001222">
    <property type="protein sequence ID" value="KEH25653.1"/>
    <property type="molecule type" value="Genomic_DNA"/>
</dbReference>
<dbReference type="KEGG" id="mtr:25495911"/>
<gene>
    <name evidence="4" type="primary">25495911</name>
    <name evidence="2" type="ordered locus">MTR_6g033325</name>
    <name evidence="3" type="ORF">MtrunA17_Chr6g0462041</name>
</gene>
<evidence type="ECO:0000313" key="3">
    <source>
        <dbReference type="EMBL" id="RHN50854.1"/>
    </source>
</evidence>
<reference evidence="2 5" key="1">
    <citation type="journal article" date="2011" name="Nature">
        <title>The Medicago genome provides insight into the evolution of rhizobial symbioses.</title>
        <authorList>
            <person name="Young N.D."/>
            <person name="Debelle F."/>
            <person name="Oldroyd G.E."/>
            <person name="Geurts R."/>
            <person name="Cannon S.B."/>
            <person name="Udvardi M.K."/>
            <person name="Benedito V.A."/>
            <person name="Mayer K.F."/>
            <person name="Gouzy J."/>
            <person name="Schoof H."/>
            <person name="Van de Peer Y."/>
            <person name="Proost S."/>
            <person name="Cook D.R."/>
            <person name="Meyers B.C."/>
            <person name="Spannagl M."/>
            <person name="Cheung F."/>
            <person name="De Mita S."/>
            <person name="Krishnakumar V."/>
            <person name="Gundlach H."/>
            <person name="Zhou S."/>
            <person name="Mudge J."/>
            <person name="Bharti A.K."/>
            <person name="Murray J.D."/>
            <person name="Naoumkina M.A."/>
            <person name="Rosen B."/>
            <person name="Silverstein K.A."/>
            <person name="Tang H."/>
            <person name="Rombauts S."/>
            <person name="Zhao P.X."/>
            <person name="Zhou P."/>
            <person name="Barbe V."/>
            <person name="Bardou P."/>
            <person name="Bechner M."/>
            <person name="Bellec A."/>
            <person name="Berger A."/>
            <person name="Berges H."/>
            <person name="Bidwell S."/>
            <person name="Bisseling T."/>
            <person name="Choisne N."/>
            <person name="Couloux A."/>
            <person name="Denny R."/>
            <person name="Deshpande S."/>
            <person name="Dai X."/>
            <person name="Doyle J.J."/>
            <person name="Dudez A.M."/>
            <person name="Farmer A.D."/>
            <person name="Fouteau S."/>
            <person name="Franken C."/>
            <person name="Gibelin C."/>
            <person name="Gish J."/>
            <person name="Goldstein S."/>
            <person name="Gonzalez A.J."/>
            <person name="Green P.J."/>
            <person name="Hallab A."/>
            <person name="Hartog M."/>
            <person name="Hua A."/>
            <person name="Humphray S.J."/>
            <person name="Jeong D.H."/>
            <person name="Jing Y."/>
            <person name="Jocker A."/>
            <person name="Kenton S.M."/>
            <person name="Kim D.J."/>
            <person name="Klee K."/>
            <person name="Lai H."/>
            <person name="Lang C."/>
            <person name="Lin S."/>
            <person name="Macmil S.L."/>
            <person name="Magdelenat G."/>
            <person name="Matthews L."/>
            <person name="McCorrison J."/>
            <person name="Monaghan E.L."/>
            <person name="Mun J.H."/>
            <person name="Najar F.Z."/>
            <person name="Nicholson C."/>
            <person name="Noirot C."/>
            <person name="O'Bleness M."/>
            <person name="Paule C.R."/>
            <person name="Poulain J."/>
            <person name="Prion F."/>
            <person name="Qin B."/>
            <person name="Qu C."/>
            <person name="Retzel E.F."/>
            <person name="Riddle C."/>
            <person name="Sallet E."/>
            <person name="Samain S."/>
            <person name="Samson N."/>
            <person name="Sanders I."/>
            <person name="Saurat O."/>
            <person name="Scarpelli C."/>
            <person name="Schiex T."/>
            <person name="Segurens B."/>
            <person name="Severin A.J."/>
            <person name="Sherrier D.J."/>
            <person name="Shi R."/>
            <person name="Sims S."/>
            <person name="Singer S.R."/>
            <person name="Sinharoy S."/>
            <person name="Sterck L."/>
            <person name="Viollet A."/>
            <person name="Wang B.B."/>
            <person name="Wang K."/>
            <person name="Wang M."/>
            <person name="Wang X."/>
            <person name="Warfsmann J."/>
            <person name="Weissenbach J."/>
            <person name="White D.D."/>
            <person name="White J.D."/>
            <person name="Wiley G.B."/>
            <person name="Wincker P."/>
            <person name="Xing Y."/>
            <person name="Yang L."/>
            <person name="Yao Z."/>
            <person name="Ying F."/>
            <person name="Zhai J."/>
            <person name="Zhou L."/>
            <person name="Zuber A."/>
            <person name="Denarie J."/>
            <person name="Dixon R.A."/>
            <person name="May G.D."/>
            <person name="Schwartz D.C."/>
            <person name="Rogers J."/>
            <person name="Quetier F."/>
            <person name="Town C.D."/>
            <person name="Roe B.A."/>
        </authorList>
    </citation>
    <scope>NUCLEOTIDE SEQUENCE [LARGE SCALE GENOMIC DNA]</scope>
    <source>
        <strain evidence="2">A17</strain>
        <strain evidence="4 5">cv. Jemalong A17</strain>
    </source>
</reference>
<accession>A0A072U961</accession>
<evidence type="ECO:0000313" key="6">
    <source>
        <dbReference type="Proteomes" id="UP000265566"/>
    </source>
</evidence>
<evidence type="ECO:0000313" key="4">
    <source>
        <dbReference type="EnsemblPlants" id="KEH25653"/>
    </source>
</evidence>
<dbReference type="PANTHER" id="PTHR38371">
    <property type="entry name" value="RHO GTPASE-ACTIVATING PROTEIN"/>
    <property type="match status" value="1"/>
</dbReference>
<feature type="compositionally biased region" description="Basic and acidic residues" evidence="1">
    <location>
        <begin position="509"/>
        <end position="523"/>
    </location>
</feature>
<feature type="region of interest" description="Disordered" evidence="1">
    <location>
        <begin position="87"/>
        <end position="146"/>
    </location>
</feature>
<reference evidence="4" key="3">
    <citation type="submission" date="2015-04" db="UniProtKB">
        <authorList>
            <consortium name="EnsemblPlants"/>
        </authorList>
    </citation>
    <scope>IDENTIFICATION</scope>
    <source>
        <strain evidence="4">cv. Jemalong A17</strain>
    </source>
</reference>
<feature type="region of interest" description="Disordered" evidence="1">
    <location>
        <begin position="423"/>
        <end position="557"/>
    </location>
</feature>
<feature type="region of interest" description="Disordered" evidence="1">
    <location>
        <begin position="1"/>
        <end position="73"/>
    </location>
</feature>
<reference evidence="3" key="5">
    <citation type="journal article" date="2018" name="Nat. Plants">
        <title>Whole-genome landscape of Medicago truncatula symbiotic genes.</title>
        <authorList>
            <person name="Pecrix Y."/>
            <person name="Gamas P."/>
            <person name="Carrere S."/>
        </authorList>
    </citation>
    <scope>NUCLEOTIDE SEQUENCE</scope>
    <source>
        <tissue evidence="3">Leaves</tissue>
    </source>
</reference>
<dbReference type="OrthoDB" id="1671977at2759"/>
<evidence type="ECO:0000256" key="1">
    <source>
        <dbReference type="SAM" id="MobiDB-lite"/>
    </source>
</evidence>
<name>A0A072U961_MEDTR</name>
<dbReference type="AlphaFoldDB" id="A0A072U961"/>
<feature type="compositionally biased region" description="Polar residues" evidence="1">
    <location>
        <begin position="471"/>
        <end position="480"/>
    </location>
</feature>
<proteinExistence type="predicted"/>
<reference evidence="2 5" key="2">
    <citation type="journal article" date="2014" name="BMC Genomics">
        <title>An improved genome release (version Mt4.0) for the model legume Medicago truncatula.</title>
        <authorList>
            <person name="Tang H."/>
            <person name="Krishnakumar V."/>
            <person name="Bidwell S."/>
            <person name="Rosen B."/>
            <person name="Chan A."/>
            <person name="Zhou S."/>
            <person name="Gentzbittel L."/>
            <person name="Childs K.L."/>
            <person name="Yandell M."/>
            <person name="Gundlach H."/>
            <person name="Mayer K.F."/>
            <person name="Schwartz D.C."/>
            <person name="Town C.D."/>
        </authorList>
    </citation>
    <scope>GENOME REANNOTATION</scope>
    <source>
        <strain evidence="2">A17</strain>
        <strain evidence="4 5">cv. Jemalong A17</strain>
    </source>
</reference>
<dbReference type="Proteomes" id="UP000002051">
    <property type="component" value="Chromosome 6"/>
</dbReference>
<feature type="compositionally biased region" description="Low complexity" evidence="1">
    <location>
        <begin position="100"/>
        <end position="111"/>
    </location>
</feature>
<evidence type="ECO:0000313" key="2">
    <source>
        <dbReference type="EMBL" id="KEH25653.1"/>
    </source>
</evidence>
<protein>
    <submittedName>
        <fullName evidence="2 4">Uncharacterized protein</fullName>
    </submittedName>
</protein>
<dbReference type="STRING" id="3880.A0A072U961"/>
<feature type="compositionally biased region" description="Basic residues" evidence="1">
    <location>
        <begin position="455"/>
        <end position="465"/>
    </location>
</feature>
<sequence>MMDDEEAPSFSLGFDLDSPNQDPTTLIVPDSDSDPDTRPDPPPRRILSRLRRGLPSSSSFVRRPTEPPPPLFVVDIDVDDYDDIEEFSSQDEPVQVSAHSSGRNRSVCSSSKVSLKGAGVLIPHSSISSSEKKRKQDLEIPDSVGLETGRSGSVFRKFAASPLRKFQLIDSDDDEMVVGGENKPGPSSSTGPMCNRNTPLTSLEQDSKTQFADVNRNQEDLWKDLSPVKNFSISRNSQASVGLEAGQSRSAFPKPKLAASPLRKIQLLDSDSDDDLIVEDVKGTDKLRPALSTGKRNTPLNSSKQDKKVRFVDEEQNQKHFSPVKTFSIPTPAFNDVCDEYFRSANNTQAPKSNHNETYHRVDSECQEDEQIWEAAGPLPPAHHYYFHEDSRIPQLVSSRLCNFSPLCVNALDQQQNIDYIGQFDSGGSTRRRSKSKKFNGSEGSVDPNIISTSSRKKATKRNSTKRNNETSKLNSSDVSASWVEPKDAGQRRVQASDQSAGHWYTGSDGRKVYVDKNGKESTGRNAYRLYRKESGAASKKSEKKTTAKKPAAKKGN</sequence>
<evidence type="ECO:0000313" key="5">
    <source>
        <dbReference type="Proteomes" id="UP000002051"/>
    </source>
</evidence>
<feature type="compositionally biased region" description="Basic residues" evidence="1">
    <location>
        <begin position="547"/>
        <end position="557"/>
    </location>
</feature>
<feature type="compositionally biased region" description="Polar residues" evidence="1">
    <location>
        <begin position="185"/>
        <end position="205"/>
    </location>
</feature>
<dbReference type="EMBL" id="PSQE01000006">
    <property type="protein sequence ID" value="RHN50854.1"/>
    <property type="molecule type" value="Genomic_DNA"/>
</dbReference>
<dbReference type="EnsemblPlants" id="KEH25653">
    <property type="protein sequence ID" value="KEH25653"/>
    <property type="gene ID" value="MTR_6g033325"/>
</dbReference>
<dbReference type="PANTHER" id="PTHR38371:SF1">
    <property type="entry name" value="RHO GTPASE-ACTIVATING PROTEIN"/>
    <property type="match status" value="1"/>
</dbReference>
<dbReference type="HOGENOM" id="CLU_042727_0_0_1"/>
<feature type="region of interest" description="Disordered" evidence="1">
    <location>
        <begin position="174"/>
        <end position="205"/>
    </location>
</feature>
<dbReference type="Gramene" id="rna35193">
    <property type="protein sequence ID" value="RHN50854.1"/>
    <property type="gene ID" value="gene35193"/>
</dbReference>
<organism evidence="2 5">
    <name type="scientific">Medicago truncatula</name>
    <name type="common">Barrel medic</name>
    <name type="synonym">Medicago tribuloides</name>
    <dbReference type="NCBI Taxonomy" id="3880"/>
    <lineage>
        <taxon>Eukaryota</taxon>
        <taxon>Viridiplantae</taxon>
        <taxon>Streptophyta</taxon>
        <taxon>Embryophyta</taxon>
        <taxon>Tracheophyta</taxon>
        <taxon>Spermatophyta</taxon>
        <taxon>Magnoliopsida</taxon>
        <taxon>eudicotyledons</taxon>
        <taxon>Gunneridae</taxon>
        <taxon>Pentapetalae</taxon>
        <taxon>rosids</taxon>
        <taxon>fabids</taxon>
        <taxon>Fabales</taxon>
        <taxon>Fabaceae</taxon>
        <taxon>Papilionoideae</taxon>
        <taxon>50 kb inversion clade</taxon>
        <taxon>NPAAA clade</taxon>
        <taxon>Hologalegina</taxon>
        <taxon>IRL clade</taxon>
        <taxon>Trifolieae</taxon>
        <taxon>Medicago</taxon>
    </lineage>
</organism>
<dbReference type="Proteomes" id="UP000265566">
    <property type="component" value="Chromosome 6"/>
</dbReference>
<reference evidence="6" key="4">
    <citation type="journal article" date="2018" name="Nat. Plants">
        <title>Whole-genome landscape of Medicago truncatula symbiotic genes.</title>
        <authorList>
            <person name="Pecrix Y."/>
            <person name="Staton S.E."/>
            <person name="Sallet E."/>
            <person name="Lelandais-Briere C."/>
            <person name="Moreau S."/>
            <person name="Carrere S."/>
            <person name="Blein T."/>
            <person name="Jardinaud M.F."/>
            <person name="Latrasse D."/>
            <person name="Zouine M."/>
            <person name="Zahm M."/>
            <person name="Kreplak J."/>
            <person name="Mayjonade B."/>
            <person name="Satge C."/>
            <person name="Perez M."/>
            <person name="Cauet S."/>
            <person name="Marande W."/>
            <person name="Chantry-Darmon C."/>
            <person name="Lopez-Roques C."/>
            <person name="Bouchez O."/>
            <person name="Berard A."/>
            <person name="Debelle F."/>
            <person name="Munos S."/>
            <person name="Bendahmane A."/>
            <person name="Berges H."/>
            <person name="Niebel A."/>
            <person name="Buitink J."/>
            <person name="Frugier F."/>
            <person name="Benhamed M."/>
            <person name="Crespi M."/>
            <person name="Gouzy J."/>
            <person name="Gamas P."/>
        </authorList>
    </citation>
    <scope>NUCLEOTIDE SEQUENCE [LARGE SCALE GENOMIC DNA]</scope>
    <source>
        <strain evidence="6">cv. Jemalong A17</strain>
    </source>
</reference>
<feature type="compositionally biased region" description="Basic and acidic residues" evidence="1">
    <location>
        <begin position="531"/>
        <end position="546"/>
    </location>
</feature>